<dbReference type="HOGENOM" id="CLU_2804207_0_0_4"/>
<gene>
    <name evidence="1" type="ordered locus">Bphyt_6357</name>
</gene>
<reference evidence="1 2" key="1">
    <citation type="journal article" date="2011" name="J. Bacteriol.">
        <title>Complete genome sequence of the plant growth-promoting endophyte Burkholderia phytofirmans strain PsJN.</title>
        <authorList>
            <person name="Weilharter A."/>
            <person name="Mitter B."/>
            <person name="Shin M.V."/>
            <person name="Chain P.S."/>
            <person name="Nowak J."/>
            <person name="Sessitsch A."/>
        </authorList>
    </citation>
    <scope>NUCLEOTIDE SEQUENCE [LARGE SCALE GENOMIC DNA]</scope>
    <source>
        <strain evidence="2">DSM 17436 / LMG 22146 / PsJN</strain>
    </source>
</reference>
<organism evidence="1 2">
    <name type="scientific">Paraburkholderia phytofirmans (strain DSM 17436 / LMG 22146 / PsJN)</name>
    <name type="common">Burkholderia phytofirmans</name>
    <dbReference type="NCBI Taxonomy" id="398527"/>
    <lineage>
        <taxon>Bacteria</taxon>
        <taxon>Pseudomonadati</taxon>
        <taxon>Pseudomonadota</taxon>
        <taxon>Betaproteobacteria</taxon>
        <taxon>Burkholderiales</taxon>
        <taxon>Burkholderiaceae</taxon>
        <taxon>Paraburkholderia</taxon>
    </lineage>
</organism>
<accession>B2T8L7</accession>
<protein>
    <submittedName>
        <fullName evidence="1">Uncharacterized protein</fullName>
    </submittedName>
</protein>
<proteinExistence type="predicted"/>
<evidence type="ECO:0000313" key="2">
    <source>
        <dbReference type="Proteomes" id="UP000001739"/>
    </source>
</evidence>
<dbReference type="AlphaFoldDB" id="B2T8L7"/>
<evidence type="ECO:0000313" key="1">
    <source>
        <dbReference type="EMBL" id="ACD20680.1"/>
    </source>
</evidence>
<dbReference type="KEGG" id="bpy:Bphyt_6357"/>
<dbReference type="EMBL" id="CP001053">
    <property type="protein sequence ID" value="ACD20680.1"/>
    <property type="molecule type" value="Genomic_DNA"/>
</dbReference>
<sequence length="67" mass="7375">MSKLLGPRLPEGAILDLLSAAVECPKLAVLYALLQVVCRRRGEKDIDWQLPAKGLKFSHSDWTDGPS</sequence>
<name>B2T8L7_PARPJ</name>
<dbReference type="Proteomes" id="UP000001739">
    <property type="component" value="Chromosome 2"/>
</dbReference>